<dbReference type="PANTHER" id="PTHR11134">
    <property type="entry name" value="ADAPTOR COMPLEX SUBUNIT BETA FAMILY MEMBER"/>
    <property type="match status" value="1"/>
</dbReference>
<dbReference type="InterPro" id="IPR012295">
    <property type="entry name" value="TBP_dom_sf"/>
</dbReference>
<dbReference type="GO" id="GO:0030131">
    <property type="term" value="C:clathrin adaptor complex"/>
    <property type="evidence" value="ECO:0007669"/>
    <property type="project" value="InterPro"/>
</dbReference>
<dbReference type="InterPro" id="IPR026739">
    <property type="entry name" value="AP_beta"/>
</dbReference>
<dbReference type="OrthoDB" id="10254310at2759"/>
<keyword evidence="4" id="KW-0653">Protein transport</keyword>
<dbReference type="AlphaFoldDB" id="A0A0L0DAI5"/>
<evidence type="ECO:0000256" key="4">
    <source>
        <dbReference type="ARBA" id="ARBA00022927"/>
    </source>
</evidence>
<evidence type="ECO:0000256" key="6">
    <source>
        <dbReference type="SAM" id="MobiDB-lite"/>
    </source>
</evidence>
<dbReference type="InterPro" id="IPR016024">
    <property type="entry name" value="ARM-type_fold"/>
</dbReference>
<evidence type="ECO:0000256" key="2">
    <source>
        <dbReference type="ARBA" id="ARBA00006613"/>
    </source>
</evidence>
<reference evidence="8 9" key="1">
    <citation type="submission" date="2010-05" db="EMBL/GenBank/DDBJ databases">
        <title>The Genome Sequence of Thecamonas trahens ATCC 50062.</title>
        <authorList>
            <consortium name="The Broad Institute Genome Sequencing Platform"/>
            <person name="Russ C."/>
            <person name="Cuomo C."/>
            <person name="Shea T."/>
            <person name="Young S.K."/>
            <person name="Zeng Q."/>
            <person name="Koehrsen M."/>
            <person name="Haas B."/>
            <person name="Borodovsky M."/>
            <person name="Guigo R."/>
            <person name="Alvarado L."/>
            <person name="Berlin A."/>
            <person name="Bochicchio J."/>
            <person name="Borenstein D."/>
            <person name="Chapman S."/>
            <person name="Chen Z."/>
            <person name="Freedman E."/>
            <person name="Gellesch M."/>
            <person name="Goldberg J."/>
            <person name="Griggs A."/>
            <person name="Gujja S."/>
            <person name="Heilman E."/>
            <person name="Heiman D."/>
            <person name="Hepburn T."/>
            <person name="Howarth C."/>
            <person name="Jen D."/>
            <person name="Larson L."/>
            <person name="Mehta T."/>
            <person name="Park D."/>
            <person name="Pearson M."/>
            <person name="Roberts A."/>
            <person name="Saif S."/>
            <person name="Shenoy N."/>
            <person name="Sisk P."/>
            <person name="Stolte C."/>
            <person name="Sykes S."/>
            <person name="Thomson T."/>
            <person name="Walk T."/>
            <person name="White J."/>
            <person name="Yandava C."/>
            <person name="Burger G."/>
            <person name="Gray M.W."/>
            <person name="Holland P.W.H."/>
            <person name="King N."/>
            <person name="Lang F.B.F."/>
            <person name="Roger A.J."/>
            <person name="Ruiz-Trillo I."/>
            <person name="Lander E."/>
            <person name="Nusbaum C."/>
        </authorList>
    </citation>
    <scope>NUCLEOTIDE SEQUENCE [LARGE SCALE GENOMIC DNA]</scope>
    <source>
        <strain evidence="8 9">ATCC 50062</strain>
    </source>
</reference>
<evidence type="ECO:0000256" key="1">
    <source>
        <dbReference type="ARBA" id="ARBA00004308"/>
    </source>
</evidence>
<dbReference type="InterPro" id="IPR015151">
    <property type="entry name" value="B-adaptin_app_sub_C"/>
</dbReference>
<dbReference type="Pfam" id="PF01602">
    <property type="entry name" value="Adaptin_N"/>
    <property type="match status" value="1"/>
</dbReference>
<gene>
    <name evidence="8" type="ORF">AMSG_05043</name>
</gene>
<proteinExistence type="inferred from homology"/>
<dbReference type="OMA" id="ANCMHAL"/>
<feature type="region of interest" description="Disordered" evidence="6">
    <location>
        <begin position="592"/>
        <end position="627"/>
    </location>
</feature>
<organism evidence="8 9">
    <name type="scientific">Thecamonas trahens ATCC 50062</name>
    <dbReference type="NCBI Taxonomy" id="461836"/>
    <lineage>
        <taxon>Eukaryota</taxon>
        <taxon>Apusozoa</taxon>
        <taxon>Apusomonadida</taxon>
        <taxon>Apusomonadidae</taxon>
        <taxon>Thecamonas</taxon>
    </lineage>
</organism>
<dbReference type="GO" id="GO:0006886">
    <property type="term" value="P:intracellular protein transport"/>
    <property type="evidence" value="ECO:0007669"/>
    <property type="project" value="InterPro"/>
</dbReference>
<dbReference type="SUPFAM" id="SSF48371">
    <property type="entry name" value="ARM repeat"/>
    <property type="match status" value="1"/>
</dbReference>
<dbReference type="RefSeq" id="XP_013758112.1">
    <property type="nucleotide sequence ID" value="XM_013902658.1"/>
</dbReference>
<protein>
    <submittedName>
        <fullName evidence="8">Adaptin</fullName>
    </submittedName>
</protein>
<dbReference type="STRING" id="461836.A0A0L0DAI5"/>
<dbReference type="GO" id="GO:0016192">
    <property type="term" value="P:vesicle-mediated transport"/>
    <property type="evidence" value="ECO:0007669"/>
    <property type="project" value="InterPro"/>
</dbReference>
<evidence type="ECO:0000313" key="8">
    <source>
        <dbReference type="EMBL" id="KNC49081.1"/>
    </source>
</evidence>
<dbReference type="Gene3D" id="1.25.10.10">
    <property type="entry name" value="Leucine-rich Repeat Variant"/>
    <property type="match status" value="1"/>
</dbReference>
<dbReference type="Pfam" id="PF09066">
    <property type="entry name" value="B2-adapt-app_C"/>
    <property type="match status" value="1"/>
</dbReference>
<accession>A0A0L0DAI5</accession>
<dbReference type="InterPro" id="IPR002553">
    <property type="entry name" value="Clathrin/coatomer_adapt-like_N"/>
</dbReference>
<name>A0A0L0DAI5_THETB</name>
<evidence type="ECO:0000259" key="7">
    <source>
        <dbReference type="SMART" id="SM01020"/>
    </source>
</evidence>
<evidence type="ECO:0000256" key="5">
    <source>
        <dbReference type="ARBA" id="ARBA00023136"/>
    </source>
</evidence>
<dbReference type="EMBL" id="GL349453">
    <property type="protein sequence ID" value="KNC49081.1"/>
    <property type="molecule type" value="Genomic_DNA"/>
</dbReference>
<evidence type="ECO:0000256" key="3">
    <source>
        <dbReference type="ARBA" id="ARBA00022448"/>
    </source>
</evidence>
<comment type="subcellular location">
    <subcellularLocation>
        <location evidence="1">Endomembrane system</location>
    </subcellularLocation>
</comment>
<keyword evidence="3" id="KW-0813">Transport</keyword>
<keyword evidence="9" id="KW-1185">Reference proteome</keyword>
<feature type="domain" description="Beta-adaptin appendage C-terminal subdomain" evidence="7">
    <location>
        <begin position="666"/>
        <end position="775"/>
    </location>
</feature>
<dbReference type="GeneID" id="25564542"/>
<dbReference type="InterPro" id="IPR011989">
    <property type="entry name" value="ARM-like"/>
</dbReference>
<sequence>MSVLSEANKLKQQLNMCLDSKDAELRLTTIRKVIQNMTLGMDMSLLFTEMIKAAVTRDLAQKKLVYLYLASYAESHPDVALLAVNTLQRNAADVDPMVRGLALRTLCSLRLANLAEYTIPVLANALGDPSPYVRKTAVVGVVKIAAVAPNAVAAAGLLDTVRLMVQDVSPAVVFNAVMALHEIAAPQGGIALTEKLVLYVFNRLREFDDWAQAALITLCQDFVPSSDEQRYALMDVLDARLQNLNSGVVLAAISMFLRLTQDVPEMHAQVLARVKAPLITTLSRASPEMAYSVLQHCRLLADRAPAVFADEYTSFFVLYSDPPYVVELKLALLEQIVTPDNCSAIIAELAEYVRDVNPATATRALRVLGSVGLALVPAAKYVLRELFSFLDSTTPYVVDGAVVVMKDLVRKYSDLAPHLLDRIPAILPRVADPGARTVLIWMLGEHGEGLERAPYMLEALVADFESEDSPAVKLQMLTSCMQLFLKRPGEMQPILGQLLAVATADNSVADVHDRALFYYRLLEEGPDAAREVVMAPKLFVETFAESEHPELVDTLFDEFNTLSVVYRAPSETFIHQRAPYVLGKTRFGGDPAAFDSDTDSDDGGFVAPAVDSGAPPGGSSPVAEALAPAESAPVRGDLLSLDLGATPVSSAGPAANPPNLGIESELTGAANLTQGRFQELWQAFGRGEEVEFPIQAALSMEQVENTLGAFRIVCMASGSVEPHLAKFFFYGQTLSGDYILMQLVIDTAAMSGSAVVKTRSPILTKFVSTVVNVLSAASMRAASAGTPAAAAAASLI</sequence>
<evidence type="ECO:0000313" key="9">
    <source>
        <dbReference type="Proteomes" id="UP000054408"/>
    </source>
</evidence>
<dbReference type="Proteomes" id="UP000054408">
    <property type="component" value="Unassembled WGS sequence"/>
</dbReference>
<dbReference type="Gene3D" id="3.30.310.10">
    <property type="entry name" value="TATA-Binding Protein"/>
    <property type="match status" value="1"/>
</dbReference>
<dbReference type="GO" id="GO:0012505">
    <property type="term" value="C:endomembrane system"/>
    <property type="evidence" value="ECO:0007669"/>
    <property type="project" value="UniProtKB-SubCell"/>
</dbReference>
<comment type="similarity">
    <text evidence="2">Belongs to the adaptor complexes large subunit family.</text>
</comment>
<keyword evidence="5" id="KW-0472">Membrane</keyword>
<dbReference type="SMART" id="SM01020">
    <property type="entry name" value="B2-adapt-app_C"/>
    <property type="match status" value="1"/>
</dbReference>
<dbReference type="eggNOG" id="KOG1061">
    <property type="taxonomic scope" value="Eukaryota"/>
</dbReference>